<dbReference type="InterPro" id="IPR001876">
    <property type="entry name" value="Znf_RanBP2"/>
</dbReference>
<dbReference type="AlphaFoldDB" id="A0AAE1LRW7"/>
<feature type="domain" description="RanBP2-type" evidence="5">
    <location>
        <begin position="161"/>
        <end position="190"/>
    </location>
</feature>
<dbReference type="Pfam" id="PF05021">
    <property type="entry name" value="NPL4"/>
    <property type="match status" value="1"/>
</dbReference>
<dbReference type="PROSITE" id="PS50199">
    <property type="entry name" value="ZF_RANBP2_2"/>
    <property type="match status" value="1"/>
</dbReference>
<name>A0AAE1LRW7_9NEOP</name>
<keyword evidence="1" id="KW-0479">Metal-binding</keyword>
<dbReference type="InterPro" id="IPR036443">
    <property type="entry name" value="Znf_RanBP2_sf"/>
</dbReference>
<dbReference type="PANTHER" id="PTHR12710:SF0">
    <property type="entry name" value="NUCLEAR PROTEIN LOCALIZATION PROTEIN 4 HOMOLOG"/>
    <property type="match status" value="1"/>
</dbReference>
<dbReference type="GO" id="GO:0006511">
    <property type="term" value="P:ubiquitin-dependent protein catabolic process"/>
    <property type="evidence" value="ECO:0007669"/>
    <property type="project" value="InterPro"/>
</dbReference>
<dbReference type="InterPro" id="IPR016563">
    <property type="entry name" value="Npl4"/>
</dbReference>
<dbReference type="InterPro" id="IPR007717">
    <property type="entry name" value="NPL4_C"/>
</dbReference>
<dbReference type="GO" id="GO:0008270">
    <property type="term" value="F:zinc ion binding"/>
    <property type="evidence" value="ECO:0007669"/>
    <property type="project" value="UniProtKB-KW"/>
</dbReference>
<dbReference type="GO" id="GO:0005634">
    <property type="term" value="C:nucleus"/>
    <property type="evidence" value="ECO:0007669"/>
    <property type="project" value="TreeGrafter"/>
</dbReference>
<proteinExistence type="predicted"/>
<evidence type="ECO:0000313" key="6">
    <source>
        <dbReference type="EMBL" id="KAK3930336.1"/>
    </source>
</evidence>
<evidence type="ECO:0000256" key="2">
    <source>
        <dbReference type="ARBA" id="ARBA00022771"/>
    </source>
</evidence>
<organism evidence="6 7">
    <name type="scientific">Frankliniella fusca</name>
    <dbReference type="NCBI Taxonomy" id="407009"/>
    <lineage>
        <taxon>Eukaryota</taxon>
        <taxon>Metazoa</taxon>
        <taxon>Ecdysozoa</taxon>
        <taxon>Arthropoda</taxon>
        <taxon>Hexapoda</taxon>
        <taxon>Insecta</taxon>
        <taxon>Pterygota</taxon>
        <taxon>Neoptera</taxon>
        <taxon>Paraneoptera</taxon>
        <taxon>Thysanoptera</taxon>
        <taxon>Terebrantia</taxon>
        <taxon>Thripoidea</taxon>
        <taxon>Thripidae</taxon>
        <taxon>Frankliniella</taxon>
    </lineage>
</organism>
<dbReference type="GO" id="GO:0043130">
    <property type="term" value="F:ubiquitin binding"/>
    <property type="evidence" value="ECO:0007669"/>
    <property type="project" value="TreeGrafter"/>
</dbReference>
<dbReference type="PANTHER" id="PTHR12710">
    <property type="entry name" value="NUCLEAR PROTEIN LOCALIZATION 4"/>
    <property type="match status" value="1"/>
</dbReference>
<gene>
    <name evidence="6" type="ORF">KUF71_005070</name>
</gene>
<reference evidence="6" key="2">
    <citation type="journal article" date="2023" name="BMC Genomics">
        <title>Pest status, molecular evolution, and epigenetic factors derived from the genome assembly of Frankliniella fusca, a thysanopteran phytovirus vector.</title>
        <authorList>
            <person name="Catto M.A."/>
            <person name="Labadie P.E."/>
            <person name="Jacobson A.L."/>
            <person name="Kennedy G.G."/>
            <person name="Srinivasan R."/>
            <person name="Hunt B.G."/>
        </authorList>
    </citation>
    <scope>NUCLEOTIDE SEQUENCE</scope>
    <source>
        <strain evidence="6">PL_HMW_Pooled</strain>
    </source>
</reference>
<dbReference type="Proteomes" id="UP001219518">
    <property type="component" value="Unassembled WGS sequence"/>
</dbReference>
<sequence>MLGVAREKDNYGNEVPRLARPLPVEYLLVDVPASTPLVPQYKFHIDPSISQFPVENRMVQGHLQDFGTLSSYMRQFTEDQFLLAMSDFHVLLYIATMDMLPLREHMGPLLEAVRTGNSALASEWRHSEQWGTVEQLIAATEVPSASGSHSLDHHGASGSGMGGGAKWTCPHCTFINAAHLSSCEMCNLPR</sequence>
<evidence type="ECO:0000259" key="5">
    <source>
        <dbReference type="PROSITE" id="PS50199"/>
    </source>
</evidence>
<evidence type="ECO:0000256" key="3">
    <source>
        <dbReference type="ARBA" id="ARBA00022833"/>
    </source>
</evidence>
<reference evidence="6" key="1">
    <citation type="submission" date="2021-07" db="EMBL/GenBank/DDBJ databases">
        <authorList>
            <person name="Catto M.A."/>
            <person name="Jacobson A."/>
            <person name="Kennedy G."/>
            <person name="Labadie P."/>
            <person name="Hunt B.G."/>
            <person name="Srinivasan R."/>
        </authorList>
    </citation>
    <scope>NUCLEOTIDE SEQUENCE</scope>
    <source>
        <strain evidence="6">PL_HMW_Pooled</strain>
        <tissue evidence="6">Head</tissue>
    </source>
</reference>
<comment type="caution">
    <text evidence="6">The sequence shown here is derived from an EMBL/GenBank/DDBJ whole genome shotgun (WGS) entry which is preliminary data.</text>
</comment>
<dbReference type="Gene3D" id="2.30.30.380">
    <property type="entry name" value="Zn-finger domain of Sec23/24"/>
    <property type="match status" value="1"/>
</dbReference>
<dbReference type="EMBL" id="JAHWGI010001411">
    <property type="protein sequence ID" value="KAK3930336.1"/>
    <property type="molecule type" value="Genomic_DNA"/>
</dbReference>
<evidence type="ECO:0000256" key="1">
    <source>
        <dbReference type="ARBA" id="ARBA00022723"/>
    </source>
</evidence>
<dbReference type="SMART" id="SM00547">
    <property type="entry name" value="ZnF_RBZ"/>
    <property type="match status" value="1"/>
</dbReference>
<dbReference type="PROSITE" id="PS01358">
    <property type="entry name" value="ZF_RANBP2_1"/>
    <property type="match status" value="1"/>
</dbReference>
<evidence type="ECO:0000256" key="4">
    <source>
        <dbReference type="PROSITE-ProRule" id="PRU00322"/>
    </source>
</evidence>
<protein>
    <submittedName>
        <fullName evidence="6">Nuclear protein localization protein 4-like protein</fullName>
    </submittedName>
</protein>
<accession>A0AAE1LRW7</accession>
<keyword evidence="3" id="KW-0862">Zinc</keyword>
<dbReference type="GO" id="GO:0031625">
    <property type="term" value="F:ubiquitin protein ligase binding"/>
    <property type="evidence" value="ECO:0007669"/>
    <property type="project" value="TreeGrafter"/>
</dbReference>
<keyword evidence="2 4" id="KW-0863">Zinc-finger</keyword>
<keyword evidence="7" id="KW-1185">Reference proteome</keyword>
<evidence type="ECO:0000313" key="7">
    <source>
        <dbReference type="Proteomes" id="UP001219518"/>
    </source>
</evidence>
<dbReference type="SUPFAM" id="SSF90209">
    <property type="entry name" value="Ran binding protein zinc finger-like"/>
    <property type="match status" value="1"/>
</dbReference>